<protein>
    <submittedName>
        <fullName evidence="1">Uncharacterized protein</fullName>
    </submittedName>
</protein>
<reference evidence="1 2" key="1">
    <citation type="journal article" date="2016" name="Int. J. Syst. Evol. Microbiol.">
        <title>Descriptions of Anaerotaenia torta gen. nov., sp. nov. and Anaerocolumna cellulosilytica gen. nov., sp. nov. isolated from a methanogenic reactor of cattle waste.</title>
        <authorList>
            <person name="Uek A."/>
            <person name="Ohtaki Y."/>
            <person name="Kaku N."/>
            <person name="Ueki K."/>
        </authorList>
    </citation>
    <scope>NUCLEOTIDE SEQUENCE [LARGE SCALE GENOMIC DNA]</scope>
    <source>
        <strain evidence="1 2">SN021</strain>
    </source>
</reference>
<evidence type="ECO:0000313" key="2">
    <source>
        <dbReference type="Proteomes" id="UP000515561"/>
    </source>
</evidence>
<dbReference type="KEGG" id="acel:acsn021_10410"/>
<dbReference type="RefSeq" id="WP_184090737.1">
    <property type="nucleotide sequence ID" value="NZ_AP023367.1"/>
</dbReference>
<proteinExistence type="predicted"/>
<name>A0A6S6R1S9_9FIRM</name>
<organism evidence="1 2">
    <name type="scientific">Anaerocolumna cellulosilytica</name>
    <dbReference type="NCBI Taxonomy" id="433286"/>
    <lineage>
        <taxon>Bacteria</taxon>
        <taxon>Bacillati</taxon>
        <taxon>Bacillota</taxon>
        <taxon>Clostridia</taxon>
        <taxon>Lachnospirales</taxon>
        <taxon>Lachnospiraceae</taxon>
        <taxon>Anaerocolumna</taxon>
    </lineage>
</organism>
<accession>A0A6S6R1S9</accession>
<dbReference type="EMBL" id="AP023367">
    <property type="protein sequence ID" value="BCJ93472.1"/>
    <property type="molecule type" value="Genomic_DNA"/>
</dbReference>
<dbReference type="InterPro" id="IPR036278">
    <property type="entry name" value="Sialidase_sf"/>
</dbReference>
<dbReference type="AlphaFoldDB" id="A0A6S6R1S9"/>
<keyword evidence="2" id="KW-1185">Reference proteome</keyword>
<dbReference type="SUPFAM" id="SSF110296">
    <property type="entry name" value="Oligoxyloglucan reducing end-specific cellobiohydrolase"/>
    <property type="match status" value="1"/>
</dbReference>
<dbReference type="Proteomes" id="UP000515561">
    <property type="component" value="Chromosome"/>
</dbReference>
<sequence>MKLKRWKLLVMTLTLAVGIISSLKPMEAASKKDVTWSKVTKEIQSNDLYDVTYNKSKVYVAVGDDGQVIRSVDTKSWKNIPLKTSKNLRAIATNGSKFVAVGEDGTIIRSADGTSWSKSSFSVNYTYEQLAGKAKSYLSDEYKVSWKTKVKQSQFQFSDIIWDGKKYVAIAYCDVETGSLKLRDYYDSTQKLRLGGSFVLYSKDGVKWTVKYMDEIKFEKIVFTGKQYTVISERGVGNSKDLVSWKISKPSIRGVLTDIIYENGTYMATAWDGYYLARTGGVYTSTDGVKWKAIYNKKVIGSGVGEDDNTYGKPNGFSDLMMFSVLWDGKQYVISGYTGMILTSAKGTNWEMVNTKWDVTYKMFDYNNYSGKEANLRQSIYDGGQYISVGDNGTILVTKDLKTGVVARTRIPVDFTNIEYDGKNRYIAYGSEGTLWESSTGYNWTSVELSIKVGNPSWDSVAVHNGRAIAAYSPNWGISYGDSSYFYSDKAGEWKEMEFPDTVSNVYGVDYLNGKFRVYTNNGILVSEDGLTFSKFSSTKIPLKHAIYNNKIYIAQNGSNANGNKENVLYSSKDGKKWSKIAVKKGGKKCYLTAASVVWNGKQFVTIGGNVYEWDDQYHGENTVAFSNDGINWTLKKADDNTYIAGTYADKTYIAIDDYGKFYSSANGIDYKASARVTSHIMEDVLWDGTKFLSVGDSGVILAALRNKDEKLPSENRWIESYSTYTLRD</sequence>
<evidence type="ECO:0000313" key="1">
    <source>
        <dbReference type="EMBL" id="BCJ93472.1"/>
    </source>
</evidence>
<gene>
    <name evidence="1" type="ORF">acsn021_10410</name>
</gene>
<dbReference type="SUPFAM" id="SSF50939">
    <property type="entry name" value="Sialidases"/>
    <property type="match status" value="1"/>
</dbReference>